<name>A0A9K3GGB5_9EUKA</name>
<accession>A0A9K3GGB5</accession>
<proteinExistence type="predicted"/>
<dbReference type="Proteomes" id="UP000265618">
    <property type="component" value="Unassembled WGS sequence"/>
</dbReference>
<dbReference type="AlphaFoldDB" id="A0A9K3GGB5"/>
<evidence type="ECO:0000313" key="1">
    <source>
        <dbReference type="EMBL" id="GIQ81540.1"/>
    </source>
</evidence>
<gene>
    <name evidence="1" type="ORF">KIPB_002515</name>
</gene>
<dbReference type="EMBL" id="BDIP01000423">
    <property type="protein sequence ID" value="GIQ81540.1"/>
    <property type="molecule type" value="Genomic_DNA"/>
</dbReference>
<evidence type="ECO:0000313" key="2">
    <source>
        <dbReference type="Proteomes" id="UP000265618"/>
    </source>
</evidence>
<reference evidence="1 2" key="1">
    <citation type="journal article" date="2018" name="PLoS ONE">
        <title>The draft genome of Kipferlia bialata reveals reductive genome evolution in fornicate parasites.</title>
        <authorList>
            <person name="Tanifuji G."/>
            <person name="Takabayashi S."/>
            <person name="Kume K."/>
            <person name="Takagi M."/>
            <person name="Nakayama T."/>
            <person name="Kamikawa R."/>
            <person name="Inagaki Y."/>
            <person name="Hashimoto T."/>
        </authorList>
    </citation>
    <scope>NUCLEOTIDE SEQUENCE [LARGE SCALE GENOMIC DNA]</scope>
    <source>
        <strain evidence="1">NY0173</strain>
    </source>
</reference>
<sequence length="418" mass="46781">MRWTLDIDKCLLATALEVRKTLNRHPGGRDYVRIVETLKVSFPNSIFNRTNVRRRANMLMWLPNPPDSYIRGPFSMIELVKLRNGVLQCSAISNSKFKIDWREISSTVLVSRLPSDCQHTYTNAYINKVPWACMLRSALLNHEHVDMLPIPSSPTDHEWNARYRDMFVSSDQSSNREYNVLTDGVAREHTRGSKAASQALTTLQNLQLQQLQMQDDTLMAREAVHANALVAGDFRAARVAFETLEPEYIAAASPFGRASALMEAHLLMLLGETDRAPFHYLMARLSAAPAWDVVYRRQMGIVADIEGLLVQRLYDYPFADAPLVKPAMDRLLSKVEGDTLRALATLSADREVSETALRAAGVTDNLATLAERHNVSLSPDGTSLHMAQSQGQGMSEGENLVIRYLGTVYQQAATMADM</sequence>
<organism evidence="1 2">
    <name type="scientific">Kipferlia bialata</name>
    <dbReference type="NCBI Taxonomy" id="797122"/>
    <lineage>
        <taxon>Eukaryota</taxon>
        <taxon>Metamonada</taxon>
        <taxon>Carpediemonas-like organisms</taxon>
        <taxon>Kipferlia</taxon>
    </lineage>
</organism>
<comment type="caution">
    <text evidence="1">The sequence shown here is derived from an EMBL/GenBank/DDBJ whole genome shotgun (WGS) entry which is preliminary data.</text>
</comment>
<protein>
    <submittedName>
        <fullName evidence="1">Uncharacterized protein</fullName>
    </submittedName>
</protein>
<keyword evidence="2" id="KW-1185">Reference proteome</keyword>